<evidence type="ECO:0000256" key="11">
    <source>
        <dbReference type="ARBA" id="ARBA00023054"/>
    </source>
</evidence>
<dbReference type="InterPro" id="IPR017907">
    <property type="entry name" value="Znf_RING_CS"/>
</dbReference>
<reference evidence="19" key="1">
    <citation type="submission" date="2020-10" db="EMBL/GenBank/DDBJ databases">
        <authorList>
            <person name="Roach M.J.R."/>
        </authorList>
    </citation>
    <scope>NUCLEOTIDE SEQUENCE</scope>
    <source>
        <strain evidence="19">CBS 1945</strain>
    </source>
</reference>
<protein>
    <recommendedName>
        <fullName evidence="15">E3 ubiquitin protein ligase</fullName>
        <ecNumber evidence="15">2.3.2.27</ecNumber>
    </recommendedName>
</protein>
<keyword evidence="12 15" id="KW-0539">Nucleus</keyword>
<evidence type="ECO:0000256" key="7">
    <source>
        <dbReference type="ARBA" id="ARBA00022771"/>
    </source>
</evidence>
<dbReference type="Proteomes" id="UP000662931">
    <property type="component" value="Chromosome 1"/>
</dbReference>
<evidence type="ECO:0000256" key="12">
    <source>
        <dbReference type="ARBA" id="ARBA00023242"/>
    </source>
</evidence>
<dbReference type="UniPathway" id="UPA00143"/>
<evidence type="ECO:0000256" key="10">
    <source>
        <dbReference type="ARBA" id="ARBA00022853"/>
    </source>
</evidence>
<feature type="coiled-coil region" evidence="16">
    <location>
        <begin position="388"/>
        <end position="487"/>
    </location>
</feature>
<dbReference type="GO" id="GO:0016567">
    <property type="term" value="P:protein ubiquitination"/>
    <property type="evidence" value="ECO:0007669"/>
    <property type="project" value="UniProtKB-UniRule"/>
</dbReference>
<dbReference type="CDD" id="cd16499">
    <property type="entry name" value="RING-HC_Bre1-like"/>
    <property type="match status" value="1"/>
</dbReference>
<evidence type="ECO:0000256" key="17">
    <source>
        <dbReference type="SAM" id="MobiDB-lite"/>
    </source>
</evidence>
<evidence type="ECO:0000313" key="19">
    <source>
        <dbReference type="EMBL" id="QPG73202.1"/>
    </source>
</evidence>
<feature type="coiled-coil region" evidence="16">
    <location>
        <begin position="258"/>
        <end position="309"/>
    </location>
</feature>
<dbReference type="EC" id="2.3.2.27" evidence="15"/>
<dbReference type="AlphaFoldDB" id="A0A875RZ68"/>
<keyword evidence="9 15" id="KW-0862">Zinc</keyword>
<dbReference type="PANTHER" id="PTHR23163">
    <property type="entry name" value="RING FINGER PROTEIN-RELATED"/>
    <property type="match status" value="1"/>
</dbReference>
<evidence type="ECO:0000259" key="18">
    <source>
        <dbReference type="PROSITE" id="PS50089"/>
    </source>
</evidence>
<dbReference type="SMART" id="SM00184">
    <property type="entry name" value="RING"/>
    <property type="match status" value="1"/>
</dbReference>
<keyword evidence="5 15" id="KW-0808">Transferase</keyword>
<dbReference type="SUPFAM" id="SSF57850">
    <property type="entry name" value="RING/U-box"/>
    <property type="match status" value="1"/>
</dbReference>
<dbReference type="OrthoDB" id="654191at2759"/>
<keyword evidence="20" id="KW-1185">Reference proteome</keyword>
<dbReference type="GO" id="GO:0033503">
    <property type="term" value="C:HULC complex"/>
    <property type="evidence" value="ECO:0007669"/>
    <property type="project" value="TreeGrafter"/>
</dbReference>
<dbReference type="GO" id="GO:0006325">
    <property type="term" value="P:chromatin organization"/>
    <property type="evidence" value="ECO:0007669"/>
    <property type="project" value="UniProtKB-KW"/>
</dbReference>
<keyword evidence="8 15" id="KW-0833">Ubl conjugation pathway</keyword>
<dbReference type="PROSITE" id="PS00518">
    <property type="entry name" value="ZF_RING_1"/>
    <property type="match status" value="1"/>
</dbReference>
<evidence type="ECO:0000256" key="14">
    <source>
        <dbReference type="PROSITE-ProRule" id="PRU00175"/>
    </source>
</evidence>
<dbReference type="PANTHER" id="PTHR23163:SF0">
    <property type="entry name" value="E3 UBIQUITIN-PROTEIN LIGASE BRE1"/>
    <property type="match status" value="1"/>
</dbReference>
<comment type="similarity">
    <text evidence="4 15">Belongs to the BRE1 family.</text>
</comment>
<accession>A0A875RZ68</accession>
<evidence type="ECO:0000313" key="20">
    <source>
        <dbReference type="Proteomes" id="UP000662931"/>
    </source>
</evidence>
<evidence type="ECO:0000256" key="15">
    <source>
        <dbReference type="RuleBase" id="RU365038"/>
    </source>
</evidence>
<dbReference type="InterPro" id="IPR001841">
    <property type="entry name" value="Znf_RING"/>
</dbReference>
<dbReference type="Pfam" id="PF08647">
    <property type="entry name" value="BRE1"/>
    <property type="match status" value="1"/>
</dbReference>
<gene>
    <name evidence="19" type="ORF">FOA43_000509</name>
</gene>
<evidence type="ECO:0000256" key="6">
    <source>
        <dbReference type="ARBA" id="ARBA00022723"/>
    </source>
</evidence>
<organism evidence="19 20">
    <name type="scientific">Eeniella nana</name>
    <name type="common">Yeast</name>
    <name type="synonym">Brettanomyces nanus</name>
    <dbReference type="NCBI Taxonomy" id="13502"/>
    <lineage>
        <taxon>Eukaryota</taxon>
        <taxon>Fungi</taxon>
        <taxon>Dikarya</taxon>
        <taxon>Ascomycota</taxon>
        <taxon>Saccharomycotina</taxon>
        <taxon>Pichiomycetes</taxon>
        <taxon>Pichiales</taxon>
        <taxon>Pichiaceae</taxon>
        <taxon>Brettanomyces</taxon>
    </lineage>
</organism>
<keyword evidence="11 15" id="KW-0175">Coiled coil</keyword>
<dbReference type="InterPro" id="IPR058643">
    <property type="entry name" value="BRE1-like_CC"/>
</dbReference>
<evidence type="ECO:0000256" key="9">
    <source>
        <dbReference type="ARBA" id="ARBA00022833"/>
    </source>
</evidence>
<evidence type="ECO:0000256" key="13">
    <source>
        <dbReference type="ARBA" id="ARBA00059679"/>
    </source>
</evidence>
<evidence type="ECO:0000256" key="5">
    <source>
        <dbReference type="ARBA" id="ARBA00022679"/>
    </source>
</evidence>
<dbReference type="EMBL" id="CP064812">
    <property type="protein sequence ID" value="QPG73202.1"/>
    <property type="molecule type" value="Genomic_DNA"/>
</dbReference>
<dbReference type="InterPro" id="IPR013083">
    <property type="entry name" value="Znf_RING/FYVE/PHD"/>
</dbReference>
<dbReference type="GO" id="GO:0005634">
    <property type="term" value="C:nucleus"/>
    <property type="evidence" value="ECO:0007669"/>
    <property type="project" value="UniProtKB-SubCell"/>
</dbReference>
<feature type="compositionally biased region" description="Polar residues" evidence="17">
    <location>
        <begin position="1"/>
        <end position="17"/>
    </location>
</feature>
<dbReference type="Pfam" id="PF13923">
    <property type="entry name" value="zf-C3HC4_2"/>
    <property type="match status" value="1"/>
</dbReference>
<evidence type="ECO:0000256" key="3">
    <source>
        <dbReference type="ARBA" id="ARBA00004906"/>
    </source>
</evidence>
<evidence type="ECO:0000256" key="8">
    <source>
        <dbReference type="ARBA" id="ARBA00022786"/>
    </source>
</evidence>
<keyword evidence="7 14" id="KW-0863">Zinc-finger</keyword>
<dbReference type="Pfam" id="PF26095">
    <property type="entry name" value="CC_Bre1"/>
    <property type="match status" value="1"/>
</dbReference>
<dbReference type="GeneID" id="62193910"/>
<comment type="subcellular location">
    <subcellularLocation>
        <location evidence="2 15">Nucleus</location>
    </subcellularLocation>
</comment>
<comment type="function">
    <text evidence="13">E3 ubiquitin-protein ligase that mediates monoubiquitination of histone H2B to form H2BK123ub1. H2BK123ub1 gives a specific tag for epigenetic transcriptional activation and is also a prerequisite for H3K4me and H3K79me formation.</text>
</comment>
<evidence type="ECO:0000256" key="1">
    <source>
        <dbReference type="ARBA" id="ARBA00000900"/>
    </source>
</evidence>
<comment type="catalytic activity">
    <reaction evidence="1 15">
        <text>S-ubiquitinyl-[E2 ubiquitin-conjugating enzyme]-L-cysteine + [acceptor protein]-L-lysine = [E2 ubiquitin-conjugating enzyme]-L-cysteine + N(6)-ubiquitinyl-[acceptor protein]-L-lysine.</text>
        <dbReference type="EC" id="2.3.2.27"/>
    </reaction>
</comment>
<dbReference type="KEGG" id="bnn:FOA43_000509"/>
<feature type="coiled-coil region" evidence="16">
    <location>
        <begin position="55"/>
        <end position="82"/>
    </location>
</feature>
<dbReference type="GO" id="GO:0061630">
    <property type="term" value="F:ubiquitin protein ligase activity"/>
    <property type="evidence" value="ECO:0007669"/>
    <property type="project" value="UniProtKB-EC"/>
</dbReference>
<dbReference type="Gene3D" id="3.30.40.10">
    <property type="entry name" value="Zinc/RING finger domain, C3HC4 (zinc finger)"/>
    <property type="match status" value="1"/>
</dbReference>
<feature type="region of interest" description="Disordered" evidence="17">
    <location>
        <begin position="1"/>
        <end position="22"/>
    </location>
</feature>
<keyword evidence="6 15" id="KW-0479">Metal-binding</keyword>
<feature type="domain" description="RING-type" evidence="18">
    <location>
        <begin position="667"/>
        <end position="706"/>
    </location>
</feature>
<dbReference type="GO" id="GO:0008270">
    <property type="term" value="F:zinc ion binding"/>
    <property type="evidence" value="ECO:0007669"/>
    <property type="project" value="UniProtKB-KW"/>
</dbReference>
<dbReference type="PROSITE" id="PS50089">
    <property type="entry name" value="ZF_RING_2"/>
    <property type="match status" value="1"/>
</dbReference>
<proteinExistence type="inferred from homology"/>
<keyword evidence="10 15" id="KW-0156">Chromatin regulator</keyword>
<feature type="coiled-coil region" evidence="16">
    <location>
        <begin position="163"/>
        <end position="197"/>
    </location>
</feature>
<dbReference type="RefSeq" id="XP_038776767.1">
    <property type="nucleotide sequence ID" value="XM_038920839.1"/>
</dbReference>
<evidence type="ECO:0000256" key="2">
    <source>
        <dbReference type="ARBA" id="ARBA00004123"/>
    </source>
</evidence>
<sequence>MSTVKRPFSENTTGQQSVKKKFKRSETSLEELTDGGLLSQDDVIYYQKEAIYRMLNLVRHRNRRLRRELSRINDNYSSLNKYYSIINNWWSQVIDNFQNFDMVAKVEASDGSDFNQHLLINVPESAVKETDQLQQELQAKRTKLISLLQPLLSQPVKNRDDKLVDLEESLTNLNVFKSRLEDENKLLRDKIEDLNQEVDTYVKFVENRSSKSLNRISDNLHDKEELKTEDKDGGVIKEEVTDVADGLSETVGVNGNGTAKVEEDLEALKASRKEVEDLKIELAGLTSENKAMSEQLDDKSGKAALLEKQVTELKGAMINISEKDLVRCSEYQALLAKNSSLSTQISQVKFEGSKIESQLFELESNFTAKKEKLEAQLKSEMEFNNGYIAKLENDINRIRSDRDSLKAKINIMKAEKGKSELAEEYRKLNQILEKRVEELEESMDTELNFENNSDKGNQDSETLSKHNKLLSRELKQMEDAFKSTRQLANTKLAKYIESDSYINKLSVEKSKADEKYFQAMRTKDALTMQNKILNGNLTKQAELIEVLKANEKKLLKKLEIENSLFSKLKNLESVYNNDLTFQRNKNKELEIKLKTLQDNNSDLQSSLVKKQEVISQKDKKVLSLDSHTQSMQSQVNELQKLVEKYRSDSRSAEDEEINQALLTMTKCQLCNKNFKDVTLKSCGHCFCSECIHNRLASRMRKCPNCNKQFSNYDLLSIHL</sequence>
<comment type="pathway">
    <text evidence="3 15">Protein modification; protein ubiquitination.</text>
</comment>
<dbReference type="InterPro" id="IPR013956">
    <property type="entry name" value="E3_ubiquit_lig_Bre1"/>
</dbReference>
<feature type="coiled-coil region" evidence="16">
    <location>
        <begin position="541"/>
        <end position="655"/>
    </location>
</feature>
<evidence type="ECO:0000256" key="16">
    <source>
        <dbReference type="SAM" id="Coils"/>
    </source>
</evidence>
<evidence type="ECO:0000256" key="4">
    <source>
        <dbReference type="ARBA" id="ARBA00005555"/>
    </source>
</evidence>
<name>A0A875RZ68_EENNA</name>